<dbReference type="GO" id="GO:0005654">
    <property type="term" value="C:nucleoplasm"/>
    <property type="evidence" value="ECO:0007669"/>
    <property type="project" value="UniProtKB-SubCell"/>
</dbReference>
<evidence type="ECO:0000256" key="18">
    <source>
        <dbReference type="ARBA" id="ARBA00023242"/>
    </source>
</evidence>
<sequence length="856" mass="96369">MREKKILRKVDRHLVPLIMMLYCFSFLDRVNIGNARLYGLEEDLNLTDGQFQMAVSILFVTYVAFEIPSNLVLKKFTPRNWISFLAVSWGIIAMCQGFVQNFGELVALRLLLGAFEAGLFPGLTVYLTFFYTKRELALRIGYLFVPAAVAGAFGGLVAFGIGHMDGVAGYRSWRWVLIIEGIPTVLVGVVVYLFLPNDPSSARWLSDEERETMVQRRERDYGCTESAQVLRKEDVKLAFRDWKAWTFGLGQFGAGIMLYGYSTFLPTIIQGVGPSWTPEQVQLLTVPCYFTGAATYMVVAAVSDRLQKRGLMCVIFGLVCVSGYAVLLSPSPPGVQYFGCFLVATGLYVAVGLPIAWLPSNCPRYGKRTTAIGIQVTLANLAGIVSPFIYPTDETPRYVKGNAISLAMVAMSTMVFGFMWFWFARENKRRAAGETMLPKHEGLSDEELAELGDETQLPTMGIKQLFSIIKDEAPEAIKEGEIKNQFGRKVAIDASMSIYSFLIAVRSDGQQLMNESGDTTSHLMGMFYRTLRMVDNGIKPLYVFDGAPPKLKSGELAKRFQRKQEAQEGLEEAKETGTAEDIEKFSRRTVRVTREHNADCQRLLKLMGIPYIVAPTEAEAQCAVLARAGKVYAAASEDMDTLCFNTPILLRHLTFSEQRKEPIQEIHVDKVLEGLGMEREQFVDLCILLGCDYLDPIPKVGPSTALKLIRDHGSLEKVVEWMKTDPKAKERYTIPEDWPFEDARDLFFNPDVRKADDPLCDFKWENPDTEGLVQFLVHEKGFSEDRVRSGATRLEKNMKSSQQARIEGFFKVLPKTEEEKKAHKRKLEEQNEAKKKRLKEEKKEKAKAKAKPRGTA</sequence>
<keyword evidence="14 22" id="KW-1133">Transmembrane helix</keyword>
<evidence type="ECO:0000256" key="16">
    <source>
        <dbReference type="ARBA" id="ARBA00023136"/>
    </source>
</evidence>
<dbReference type="Pfam" id="PF00752">
    <property type="entry name" value="XPG_N"/>
    <property type="match status" value="1"/>
</dbReference>
<dbReference type="Pfam" id="PF07690">
    <property type="entry name" value="MFS_1"/>
    <property type="match status" value="1"/>
</dbReference>
<dbReference type="PRINTS" id="PR00853">
    <property type="entry name" value="XPGRADSUPER"/>
</dbReference>
<keyword evidence="5 22" id="KW-0812">Transmembrane</keyword>
<dbReference type="SMART" id="SM00279">
    <property type="entry name" value="HhH2"/>
    <property type="match status" value="1"/>
</dbReference>
<evidence type="ECO:0000256" key="2">
    <source>
        <dbReference type="ARBA" id="ARBA00004173"/>
    </source>
</evidence>
<keyword evidence="3" id="KW-0813">Transport</keyword>
<dbReference type="GO" id="GO:0008409">
    <property type="term" value="F:5'-3' exonuclease activity"/>
    <property type="evidence" value="ECO:0007669"/>
    <property type="project" value="UniProtKB-UniRule"/>
</dbReference>
<dbReference type="SUPFAM" id="SSF103473">
    <property type="entry name" value="MFS general substrate transporter"/>
    <property type="match status" value="1"/>
</dbReference>
<dbReference type="GO" id="GO:0003677">
    <property type="term" value="F:DNA binding"/>
    <property type="evidence" value="ECO:0007669"/>
    <property type="project" value="UniProtKB-UniRule"/>
</dbReference>
<dbReference type="Gene3D" id="1.10.150.20">
    <property type="entry name" value="5' to 3' exonuclease, C-terminal subdomain"/>
    <property type="match status" value="1"/>
</dbReference>
<evidence type="ECO:0000256" key="21">
    <source>
        <dbReference type="SAM" id="MobiDB-lite"/>
    </source>
</evidence>
<evidence type="ECO:0000313" key="24">
    <source>
        <dbReference type="EMBL" id="KAK4447739.1"/>
    </source>
</evidence>
<keyword evidence="8 20" id="KW-0479">Metal-binding</keyword>
<evidence type="ECO:0000256" key="14">
    <source>
        <dbReference type="ARBA" id="ARBA00022989"/>
    </source>
</evidence>
<evidence type="ECO:0000256" key="9">
    <source>
        <dbReference type="ARBA" id="ARBA00022759"/>
    </source>
</evidence>
<feature type="compositionally biased region" description="Basic residues" evidence="21">
    <location>
        <begin position="845"/>
        <end position="856"/>
    </location>
</feature>
<dbReference type="PROSITE" id="PS50850">
    <property type="entry name" value="MFS"/>
    <property type="match status" value="1"/>
</dbReference>
<dbReference type="CDD" id="cd09867">
    <property type="entry name" value="PIN_FEN1"/>
    <property type="match status" value="1"/>
</dbReference>
<evidence type="ECO:0000256" key="19">
    <source>
        <dbReference type="ARBA" id="ARBA00034726"/>
    </source>
</evidence>
<dbReference type="InterPro" id="IPR036279">
    <property type="entry name" value="5-3_exonuclease_C_sf"/>
</dbReference>
<dbReference type="CDD" id="cd09907">
    <property type="entry name" value="H3TH_FEN1-Euk"/>
    <property type="match status" value="1"/>
</dbReference>
<dbReference type="EC" id="3.1.-.-" evidence="20"/>
<feature type="transmembrane region" description="Helical" evidence="22">
    <location>
        <begin position="242"/>
        <end position="261"/>
    </location>
</feature>
<dbReference type="PROSITE" id="PS00842">
    <property type="entry name" value="XPG_2"/>
    <property type="match status" value="1"/>
</dbReference>
<feature type="transmembrane region" description="Helical" evidence="22">
    <location>
        <begin position="12"/>
        <end position="31"/>
    </location>
</feature>
<dbReference type="FunFam" id="1.20.1250.20:FF:000068">
    <property type="entry name" value="MFS general substrate transporter"/>
    <property type="match status" value="1"/>
</dbReference>
<protein>
    <recommendedName>
        <fullName evidence="20">Flap endonuclease 1</fullName>
        <shortName evidence="20">FEN-1</shortName>
        <ecNumber evidence="20">3.1.-.-</ecNumber>
    </recommendedName>
    <alternativeName>
        <fullName evidence="20">Flap structure-specific endonuclease 1</fullName>
    </alternativeName>
</protein>
<dbReference type="FunFam" id="1.20.1250.20:FF:000034">
    <property type="entry name" value="MFS general substrate transporter"/>
    <property type="match status" value="1"/>
</dbReference>
<dbReference type="InterPro" id="IPR011701">
    <property type="entry name" value="MFS"/>
</dbReference>
<evidence type="ECO:0000313" key="25">
    <source>
        <dbReference type="Proteomes" id="UP001321760"/>
    </source>
</evidence>
<keyword evidence="6 20" id="KW-0235">DNA replication</keyword>
<feature type="domain" description="Major facilitator superfamily (MFS) profile" evidence="23">
    <location>
        <begin position="14"/>
        <end position="429"/>
    </location>
</feature>
<feature type="region of interest" description="Disordered" evidence="21">
    <location>
        <begin position="817"/>
        <end position="856"/>
    </location>
</feature>
<keyword evidence="11 20" id="KW-0378">Hydrolase</keyword>
<feature type="transmembrane region" description="Helical" evidence="22">
    <location>
        <begin position="335"/>
        <end position="358"/>
    </location>
</feature>
<proteinExistence type="inferred from homology"/>
<feature type="transmembrane region" description="Helical" evidence="22">
    <location>
        <begin position="173"/>
        <end position="195"/>
    </location>
</feature>
<gene>
    <name evidence="24" type="ORF">QBC34DRAFT_449929</name>
</gene>
<comment type="caution">
    <text evidence="24">The sequence shown here is derived from an EMBL/GenBank/DDBJ whole genome shotgun (WGS) entry which is preliminary data.</text>
</comment>
<comment type="function">
    <text evidence="20">Structure-specific nuclease with 5'-flap endonuclease and 5'-3' exonuclease activities involved in DNA replication and repair. During DNA replication, cleaves the 5'-overhanging flap structure that is generated by displacement synthesis when DNA polymerase encounters the 5'-end of a downstream Okazaki fragment. It enters the flap from the 5'-end and then tracks to cleave the flap base, leaving a nick for ligation. Also involved in the long patch base excision repair (LP-BER) pathway, by cleaving within the apurinic/apyrimidinic (AP) site-terminated flap. Acts as a genome stabilization factor that prevents flaps from equilibrating into structures that lead to duplications and deletions. Also possesses 5'-3' exonuclease activity on nicked or gapped double-stranded DNA, and exhibits RNase H activity. Also involved in replication and repair of rDNA and in repairing mitochondrial DNA.</text>
</comment>
<organism evidence="24 25">
    <name type="scientific">Podospora aff. communis PSN243</name>
    <dbReference type="NCBI Taxonomy" id="3040156"/>
    <lineage>
        <taxon>Eukaryota</taxon>
        <taxon>Fungi</taxon>
        <taxon>Dikarya</taxon>
        <taxon>Ascomycota</taxon>
        <taxon>Pezizomycotina</taxon>
        <taxon>Sordariomycetes</taxon>
        <taxon>Sordariomycetidae</taxon>
        <taxon>Sordariales</taxon>
        <taxon>Podosporaceae</taxon>
        <taxon>Podospora</taxon>
    </lineage>
</organism>
<feature type="transmembrane region" description="Helical" evidence="22">
    <location>
        <begin position="141"/>
        <end position="161"/>
    </location>
</feature>
<keyword evidence="13 20" id="KW-0460">Magnesium</keyword>
<dbReference type="InterPro" id="IPR019974">
    <property type="entry name" value="XPG_CS"/>
</dbReference>
<dbReference type="InterPro" id="IPR020846">
    <property type="entry name" value="MFS_dom"/>
</dbReference>
<dbReference type="SMART" id="SM00484">
    <property type="entry name" value="XPGI"/>
    <property type="match status" value="1"/>
</dbReference>
<keyword evidence="25" id="KW-1185">Reference proteome</keyword>
<dbReference type="InterPro" id="IPR006084">
    <property type="entry name" value="XPG/Rad2"/>
</dbReference>
<dbReference type="PROSITE" id="PS00841">
    <property type="entry name" value="XPG_1"/>
    <property type="match status" value="1"/>
</dbReference>
<dbReference type="Proteomes" id="UP001321760">
    <property type="component" value="Unassembled WGS sequence"/>
</dbReference>
<keyword evidence="16 22" id="KW-0472">Membrane</keyword>
<dbReference type="Pfam" id="PF00867">
    <property type="entry name" value="XPG_I"/>
    <property type="match status" value="1"/>
</dbReference>
<dbReference type="SUPFAM" id="SSF88723">
    <property type="entry name" value="PIN domain-like"/>
    <property type="match status" value="1"/>
</dbReference>
<comment type="cofactor">
    <cofactor evidence="20">
        <name>Mg(2+)</name>
        <dbReference type="ChEBI" id="CHEBI:18420"/>
    </cofactor>
    <text evidence="20">Binds 2 magnesium ions per subunit. They probably participate in the reaction catalyzed by the enzyme. May bind an additional third magnesium ion after substrate binding.</text>
</comment>
<dbReference type="AlphaFoldDB" id="A0AAV9GG08"/>
<dbReference type="GO" id="GO:0005730">
    <property type="term" value="C:nucleolus"/>
    <property type="evidence" value="ECO:0007669"/>
    <property type="project" value="UniProtKB-SubCell"/>
</dbReference>
<evidence type="ECO:0000256" key="4">
    <source>
        <dbReference type="ARBA" id="ARBA00022553"/>
    </source>
</evidence>
<feature type="transmembrane region" description="Helical" evidence="22">
    <location>
        <begin position="281"/>
        <end position="303"/>
    </location>
</feature>
<dbReference type="GO" id="GO:0043137">
    <property type="term" value="P:DNA replication, removal of RNA primer"/>
    <property type="evidence" value="ECO:0007669"/>
    <property type="project" value="UniProtKB-UniRule"/>
</dbReference>
<dbReference type="InterPro" id="IPR008918">
    <property type="entry name" value="HhH2"/>
</dbReference>
<evidence type="ECO:0000256" key="10">
    <source>
        <dbReference type="ARBA" id="ARBA00022763"/>
    </source>
</evidence>
<feature type="transmembrane region" description="Helical" evidence="22">
    <location>
        <begin position="310"/>
        <end position="329"/>
    </location>
</feature>
<evidence type="ECO:0000259" key="23">
    <source>
        <dbReference type="PROSITE" id="PS50850"/>
    </source>
</evidence>
<feature type="transmembrane region" description="Helical" evidence="22">
    <location>
        <begin position="370"/>
        <end position="390"/>
    </location>
</feature>
<keyword evidence="12 20" id="KW-0269">Exonuclease</keyword>
<comment type="subcellular location">
    <subcellularLocation>
        <location evidence="1">Membrane</location>
        <topology evidence="1">Multi-pass membrane protein</topology>
    </subcellularLocation>
    <subcellularLocation>
        <location evidence="2 20">Mitochondrion</location>
    </subcellularLocation>
    <subcellularLocation>
        <location evidence="20">Nucleus</location>
        <location evidence="20">Nucleolus</location>
    </subcellularLocation>
    <subcellularLocation>
        <location evidence="20">Nucleus</location>
        <location evidence="20">Nucleoplasm</location>
    </subcellularLocation>
    <text evidence="20">Resides mostly in the nucleoli and relocalizes to the nucleoplasm upon DNA damage.</text>
</comment>
<evidence type="ECO:0000256" key="12">
    <source>
        <dbReference type="ARBA" id="ARBA00022839"/>
    </source>
</evidence>
<feature type="compositionally biased region" description="Basic and acidic residues" evidence="21">
    <location>
        <begin position="817"/>
        <end position="844"/>
    </location>
</feature>
<evidence type="ECO:0000256" key="13">
    <source>
        <dbReference type="ARBA" id="ARBA00022842"/>
    </source>
</evidence>
<dbReference type="HAMAP" id="MF_00614">
    <property type="entry name" value="Fen"/>
    <property type="match status" value="1"/>
</dbReference>
<dbReference type="InterPro" id="IPR036259">
    <property type="entry name" value="MFS_trans_sf"/>
</dbReference>
<keyword evidence="15 20" id="KW-0496">Mitochondrion</keyword>
<accession>A0AAV9GG08</accession>
<evidence type="ECO:0000256" key="15">
    <source>
        <dbReference type="ARBA" id="ARBA00023128"/>
    </source>
</evidence>
<dbReference type="CDD" id="cd17327">
    <property type="entry name" value="MFS_FEN2_like"/>
    <property type="match status" value="1"/>
</dbReference>
<dbReference type="GO" id="GO:0017108">
    <property type="term" value="F:5'-flap endonuclease activity"/>
    <property type="evidence" value="ECO:0007669"/>
    <property type="project" value="UniProtKB-UniRule"/>
</dbReference>
<evidence type="ECO:0000256" key="5">
    <source>
        <dbReference type="ARBA" id="ARBA00022692"/>
    </source>
</evidence>
<evidence type="ECO:0000256" key="7">
    <source>
        <dbReference type="ARBA" id="ARBA00022722"/>
    </source>
</evidence>
<dbReference type="EMBL" id="MU865947">
    <property type="protein sequence ID" value="KAK4447739.1"/>
    <property type="molecule type" value="Genomic_DNA"/>
</dbReference>
<dbReference type="GO" id="GO:0016020">
    <property type="term" value="C:membrane"/>
    <property type="evidence" value="ECO:0007669"/>
    <property type="project" value="UniProtKB-SubCell"/>
</dbReference>
<dbReference type="SUPFAM" id="SSF47807">
    <property type="entry name" value="5' to 3' exonuclease, C-terminal subdomain"/>
    <property type="match status" value="1"/>
</dbReference>
<feature type="transmembrane region" description="Helical" evidence="22">
    <location>
        <begin position="105"/>
        <end position="129"/>
    </location>
</feature>
<evidence type="ECO:0000256" key="17">
    <source>
        <dbReference type="ARBA" id="ARBA00023204"/>
    </source>
</evidence>
<dbReference type="GO" id="GO:0006284">
    <property type="term" value="P:base-excision repair"/>
    <property type="evidence" value="ECO:0007669"/>
    <property type="project" value="UniProtKB-UniRule"/>
</dbReference>
<dbReference type="FunFam" id="1.10.150.20:FF:000009">
    <property type="entry name" value="Flap endonuclease 1"/>
    <property type="match status" value="1"/>
</dbReference>
<dbReference type="Gene3D" id="3.40.50.1010">
    <property type="entry name" value="5'-nuclease"/>
    <property type="match status" value="1"/>
</dbReference>
<dbReference type="InterPro" id="IPR006085">
    <property type="entry name" value="XPG_DNA_repair_N"/>
</dbReference>
<dbReference type="PANTHER" id="PTHR43791">
    <property type="entry name" value="PERMEASE-RELATED"/>
    <property type="match status" value="1"/>
</dbReference>
<evidence type="ECO:0000256" key="8">
    <source>
        <dbReference type="ARBA" id="ARBA00022723"/>
    </source>
</evidence>
<dbReference type="InterPro" id="IPR006086">
    <property type="entry name" value="XPG-I_dom"/>
</dbReference>
<keyword evidence="17 20" id="KW-0234">DNA repair</keyword>
<dbReference type="InterPro" id="IPR029060">
    <property type="entry name" value="PIN-like_dom_sf"/>
</dbReference>
<keyword evidence="7 20" id="KW-0540">Nuclease</keyword>
<evidence type="ECO:0000256" key="20">
    <source>
        <dbReference type="HAMAP-Rule" id="MF_03140"/>
    </source>
</evidence>
<reference evidence="24" key="2">
    <citation type="submission" date="2023-05" db="EMBL/GenBank/DDBJ databases">
        <authorList>
            <consortium name="Lawrence Berkeley National Laboratory"/>
            <person name="Steindorff A."/>
            <person name="Hensen N."/>
            <person name="Bonometti L."/>
            <person name="Westerberg I."/>
            <person name="Brannstrom I.O."/>
            <person name="Guillou S."/>
            <person name="Cros-Aarteil S."/>
            <person name="Calhoun S."/>
            <person name="Haridas S."/>
            <person name="Kuo A."/>
            <person name="Mondo S."/>
            <person name="Pangilinan J."/>
            <person name="Riley R."/>
            <person name="Labutti K."/>
            <person name="Andreopoulos B."/>
            <person name="Lipzen A."/>
            <person name="Chen C."/>
            <person name="Yanf M."/>
            <person name="Daum C."/>
            <person name="Ng V."/>
            <person name="Clum A."/>
            <person name="Ohm R."/>
            <person name="Martin F."/>
            <person name="Silar P."/>
            <person name="Natvig D."/>
            <person name="Lalanne C."/>
            <person name="Gautier V."/>
            <person name="Ament-Velasquez S.L."/>
            <person name="Kruys A."/>
            <person name="Hutchinson M.I."/>
            <person name="Powell A.J."/>
            <person name="Barry K."/>
            <person name="Miller A.N."/>
            <person name="Grigoriev I.V."/>
            <person name="Debuchy R."/>
            <person name="Gladieux P."/>
            <person name="Thoren M.H."/>
            <person name="Johannesson H."/>
        </authorList>
    </citation>
    <scope>NUCLEOTIDE SEQUENCE</scope>
    <source>
        <strain evidence="24">PSN243</strain>
    </source>
</reference>
<feature type="transmembrane region" description="Helical" evidence="22">
    <location>
        <begin position="80"/>
        <end position="99"/>
    </location>
</feature>
<evidence type="ECO:0000256" key="6">
    <source>
        <dbReference type="ARBA" id="ARBA00022705"/>
    </source>
</evidence>
<keyword evidence="9 20" id="KW-0255">Endonuclease</keyword>
<reference evidence="24" key="1">
    <citation type="journal article" date="2023" name="Mol. Phylogenet. Evol.">
        <title>Genome-scale phylogeny and comparative genomics of the fungal order Sordariales.</title>
        <authorList>
            <person name="Hensen N."/>
            <person name="Bonometti L."/>
            <person name="Westerberg I."/>
            <person name="Brannstrom I.O."/>
            <person name="Guillou S."/>
            <person name="Cros-Aarteil S."/>
            <person name="Calhoun S."/>
            <person name="Haridas S."/>
            <person name="Kuo A."/>
            <person name="Mondo S."/>
            <person name="Pangilinan J."/>
            <person name="Riley R."/>
            <person name="LaButti K."/>
            <person name="Andreopoulos B."/>
            <person name="Lipzen A."/>
            <person name="Chen C."/>
            <person name="Yan M."/>
            <person name="Daum C."/>
            <person name="Ng V."/>
            <person name="Clum A."/>
            <person name="Steindorff A."/>
            <person name="Ohm R.A."/>
            <person name="Martin F."/>
            <person name="Silar P."/>
            <person name="Natvig D.O."/>
            <person name="Lalanne C."/>
            <person name="Gautier V."/>
            <person name="Ament-Velasquez S.L."/>
            <person name="Kruys A."/>
            <person name="Hutchinson M.I."/>
            <person name="Powell A.J."/>
            <person name="Barry K."/>
            <person name="Miller A.N."/>
            <person name="Grigoriev I.V."/>
            <person name="Debuchy R."/>
            <person name="Gladieux P."/>
            <person name="Hiltunen Thoren M."/>
            <person name="Johannesson H."/>
        </authorList>
    </citation>
    <scope>NUCLEOTIDE SEQUENCE</scope>
    <source>
        <strain evidence="24">PSN243</strain>
    </source>
</reference>
<evidence type="ECO:0000256" key="11">
    <source>
        <dbReference type="ARBA" id="ARBA00022801"/>
    </source>
</evidence>
<dbReference type="SMART" id="SM00485">
    <property type="entry name" value="XPGN"/>
    <property type="match status" value="1"/>
</dbReference>
<dbReference type="InterPro" id="IPR023426">
    <property type="entry name" value="Flap_endonuc"/>
</dbReference>
<feature type="transmembrane region" description="Helical" evidence="22">
    <location>
        <begin position="402"/>
        <end position="423"/>
    </location>
</feature>
<dbReference type="PANTHER" id="PTHR43791:SF91">
    <property type="entry name" value="MAJOR FACILITATOR SUPERFAMILY (MFS) PROFILE DOMAIN-CONTAINING PROTEIN-RELATED"/>
    <property type="match status" value="1"/>
</dbReference>
<feature type="transmembrane region" description="Helical" evidence="22">
    <location>
        <begin position="51"/>
        <end position="73"/>
    </location>
</feature>
<comment type="similarity">
    <text evidence="19 20">Belongs to the XPG/RAD2 endonuclease family. FEN1 subfamily.</text>
</comment>
<name>A0AAV9GG08_9PEZI</name>
<keyword evidence="4 20" id="KW-0597">Phosphoprotein</keyword>
<keyword evidence="18 20" id="KW-0539">Nucleus</keyword>
<dbReference type="GO" id="GO:0000287">
    <property type="term" value="F:magnesium ion binding"/>
    <property type="evidence" value="ECO:0007669"/>
    <property type="project" value="UniProtKB-UniRule"/>
</dbReference>
<dbReference type="GO" id="GO:0022857">
    <property type="term" value="F:transmembrane transporter activity"/>
    <property type="evidence" value="ECO:0007669"/>
    <property type="project" value="InterPro"/>
</dbReference>
<dbReference type="Gene3D" id="1.20.1250.20">
    <property type="entry name" value="MFS general substrate transporter like domains"/>
    <property type="match status" value="2"/>
</dbReference>
<evidence type="ECO:0000256" key="3">
    <source>
        <dbReference type="ARBA" id="ARBA00022448"/>
    </source>
</evidence>
<evidence type="ECO:0000256" key="22">
    <source>
        <dbReference type="SAM" id="Phobius"/>
    </source>
</evidence>
<keyword evidence="10 20" id="KW-0227">DNA damage</keyword>
<dbReference type="GO" id="GO:0005739">
    <property type="term" value="C:mitochondrion"/>
    <property type="evidence" value="ECO:0007669"/>
    <property type="project" value="UniProtKB-SubCell"/>
</dbReference>
<evidence type="ECO:0000256" key="1">
    <source>
        <dbReference type="ARBA" id="ARBA00004141"/>
    </source>
</evidence>
<dbReference type="FunFam" id="3.40.50.1010:FF:000003">
    <property type="entry name" value="Flap endonuclease 1"/>
    <property type="match status" value="1"/>
</dbReference>